<keyword evidence="2" id="KW-0805">Transcription regulation</keyword>
<dbReference type="OrthoDB" id="1098508at2"/>
<protein>
    <submittedName>
        <fullName evidence="5">Predicted transcriptional regulator</fullName>
    </submittedName>
</protein>
<accession>A0A521D179</accession>
<sequence length="129" mass="14633">MKPKKITPTAAELDILNILWEKEPLTVKDIHALICKSKDVGYTTTLKIMQNMTTKGLLKRERSGKSHLYFSNHAREETRERLLNRFVDSAFGGSASSLVMQLLGNKKTSVEELDEIQQIIEQIKTDSSL</sequence>
<evidence type="ECO:0000256" key="4">
    <source>
        <dbReference type="ARBA" id="ARBA00023163"/>
    </source>
</evidence>
<dbReference type="Gene3D" id="1.10.10.10">
    <property type="entry name" value="Winged helix-like DNA-binding domain superfamily/Winged helix DNA-binding domain"/>
    <property type="match status" value="1"/>
</dbReference>
<name>A0A521D179_SACCC</name>
<evidence type="ECO:0000256" key="2">
    <source>
        <dbReference type="ARBA" id="ARBA00023015"/>
    </source>
</evidence>
<dbReference type="AlphaFoldDB" id="A0A521D179"/>
<keyword evidence="6" id="KW-1185">Reference proteome</keyword>
<keyword evidence="4" id="KW-0804">Transcription</keyword>
<dbReference type="Proteomes" id="UP000319040">
    <property type="component" value="Unassembled WGS sequence"/>
</dbReference>
<dbReference type="GO" id="GO:0003677">
    <property type="term" value="F:DNA binding"/>
    <property type="evidence" value="ECO:0007669"/>
    <property type="project" value="UniProtKB-KW"/>
</dbReference>
<reference evidence="5 6" key="1">
    <citation type="submission" date="2017-05" db="EMBL/GenBank/DDBJ databases">
        <authorList>
            <person name="Varghese N."/>
            <person name="Submissions S."/>
        </authorList>
    </citation>
    <scope>NUCLEOTIDE SEQUENCE [LARGE SCALE GENOMIC DNA]</scope>
    <source>
        <strain evidence="5 6">DSM 27040</strain>
    </source>
</reference>
<gene>
    <name evidence="5" type="ORF">SAMN06265379_104101</name>
</gene>
<dbReference type="Pfam" id="PF03965">
    <property type="entry name" value="Penicillinase_R"/>
    <property type="match status" value="1"/>
</dbReference>
<organism evidence="5 6">
    <name type="scientific">Saccharicrinis carchari</name>
    <dbReference type="NCBI Taxonomy" id="1168039"/>
    <lineage>
        <taxon>Bacteria</taxon>
        <taxon>Pseudomonadati</taxon>
        <taxon>Bacteroidota</taxon>
        <taxon>Bacteroidia</taxon>
        <taxon>Marinilabiliales</taxon>
        <taxon>Marinilabiliaceae</taxon>
        <taxon>Saccharicrinis</taxon>
    </lineage>
</organism>
<dbReference type="GO" id="GO:0045892">
    <property type="term" value="P:negative regulation of DNA-templated transcription"/>
    <property type="evidence" value="ECO:0007669"/>
    <property type="project" value="InterPro"/>
</dbReference>
<keyword evidence="3" id="KW-0238">DNA-binding</keyword>
<dbReference type="Gene3D" id="1.10.4040.10">
    <property type="entry name" value="Penicillinase repressor domain"/>
    <property type="match status" value="1"/>
</dbReference>
<dbReference type="InterPro" id="IPR005650">
    <property type="entry name" value="BlaI_family"/>
</dbReference>
<dbReference type="EMBL" id="FXTB01000004">
    <property type="protein sequence ID" value="SMO65457.1"/>
    <property type="molecule type" value="Genomic_DNA"/>
</dbReference>
<evidence type="ECO:0000313" key="6">
    <source>
        <dbReference type="Proteomes" id="UP000319040"/>
    </source>
</evidence>
<evidence type="ECO:0000256" key="1">
    <source>
        <dbReference type="ARBA" id="ARBA00011046"/>
    </source>
</evidence>
<dbReference type="RefSeq" id="WP_142533261.1">
    <property type="nucleotide sequence ID" value="NZ_FXTB01000004.1"/>
</dbReference>
<proteinExistence type="inferred from homology"/>
<dbReference type="InterPro" id="IPR036388">
    <property type="entry name" value="WH-like_DNA-bd_sf"/>
</dbReference>
<evidence type="ECO:0000256" key="3">
    <source>
        <dbReference type="ARBA" id="ARBA00023125"/>
    </source>
</evidence>
<comment type="similarity">
    <text evidence="1">Belongs to the BlaI transcriptional regulatory family.</text>
</comment>
<dbReference type="InterPro" id="IPR036390">
    <property type="entry name" value="WH_DNA-bd_sf"/>
</dbReference>
<evidence type="ECO:0000313" key="5">
    <source>
        <dbReference type="EMBL" id="SMO65457.1"/>
    </source>
</evidence>
<dbReference type="SUPFAM" id="SSF46785">
    <property type="entry name" value="Winged helix' DNA-binding domain"/>
    <property type="match status" value="1"/>
</dbReference>
<dbReference type="PIRSF" id="PIRSF019455">
    <property type="entry name" value="CopR_AtkY"/>
    <property type="match status" value="1"/>
</dbReference>